<comment type="caution">
    <text evidence="1">The sequence shown here is derived from an EMBL/GenBank/DDBJ whole genome shotgun (WGS) entry which is preliminary data.</text>
</comment>
<evidence type="ECO:0000313" key="1">
    <source>
        <dbReference type="EMBL" id="KAF5911686.1"/>
    </source>
</evidence>
<protein>
    <submittedName>
        <fullName evidence="1">Uncharacterized protein</fullName>
    </submittedName>
</protein>
<proteinExistence type="predicted"/>
<accession>A0A7J7E8G4</accession>
<name>A0A7J7E8G4_DICBM</name>
<dbReference type="EMBL" id="JACDTQ010003894">
    <property type="protein sequence ID" value="KAF5911686.1"/>
    <property type="molecule type" value="Genomic_DNA"/>
</dbReference>
<gene>
    <name evidence="1" type="ORF">HPG69_015663</name>
</gene>
<sequence>MIKSGHQCSGLRVFLGSMLTGGYPMHGWSEVQAVGKKHWQLTSSSKSYSPGHYKPLMASPITTKEALSLRFFQSTFLSDVKVTSVKKEQKMMQHTDQLGGAKLCEKHDLHITPQQGCGEPILQGLACFVEEAMEQPLSGNGMQNGITGTKNGPEEEFDLEKLNDLEKSVENRADQLEGLIKSSWFSGIFWPRICNRHEIKGIYWADKILGLTHIKLNHNKSSLLDAGRTKMRNQHSFEIFKIKDGLINLNLWQTDLRLPANIFGMVNE</sequence>
<keyword evidence="2" id="KW-1185">Reference proteome</keyword>
<organism evidence="1 2">
    <name type="scientific">Diceros bicornis minor</name>
    <name type="common">South-central black rhinoceros</name>
    <dbReference type="NCBI Taxonomy" id="77932"/>
    <lineage>
        <taxon>Eukaryota</taxon>
        <taxon>Metazoa</taxon>
        <taxon>Chordata</taxon>
        <taxon>Craniata</taxon>
        <taxon>Vertebrata</taxon>
        <taxon>Euteleostomi</taxon>
        <taxon>Mammalia</taxon>
        <taxon>Eutheria</taxon>
        <taxon>Laurasiatheria</taxon>
        <taxon>Perissodactyla</taxon>
        <taxon>Rhinocerotidae</taxon>
        <taxon>Diceros</taxon>
    </lineage>
</organism>
<evidence type="ECO:0000313" key="2">
    <source>
        <dbReference type="Proteomes" id="UP000551758"/>
    </source>
</evidence>
<reference evidence="1 2" key="1">
    <citation type="journal article" date="2020" name="Mol. Biol. Evol.">
        <title>Interspecific Gene Flow and the Evolution of Specialization in Black and White Rhinoceros.</title>
        <authorList>
            <person name="Moodley Y."/>
            <person name="Westbury M.V."/>
            <person name="Russo I.M."/>
            <person name="Gopalakrishnan S."/>
            <person name="Rakotoarivelo A."/>
            <person name="Olsen R.A."/>
            <person name="Prost S."/>
            <person name="Tunstall T."/>
            <person name="Ryder O.A."/>
            <person name="Dalen L."/>
            <person name="Bruford M.W."/>
        </authorList>
    </citation>
    <scope>NUCLEOTIDE SEQUENCE [LARGE SCALE GENOMIC DNA]</scope>
    <source>
        <strain evidence="1">SBR-YM</strain>
        <tissue evidence="1">Skin</tissue>
    </source>
</reference>
<dbReference type="AlphaFoldDB" id="A0A7J7E8G4"/>
<dbReference type="Proteomes" id="UP000551758">
    <property type="component" value="Unassembled WGS sequence"/>
</dbReference>